<protein>
    <submittedName>
        <fullName evidence="2">DUF1611 domain-containing protein</fullName>
    </submittedName>
</protein>
<dbReference type="Proteomes" id="UP001597497">
    <property type="component" value="Unassembled WGS sequence"/>
</dbReference>
<gene>
    <name evidence="2" type="ORF">ACFSUC_04910</name>
</gene>
<dbReference type="EMBL" id="JBHUMM010000007">
    <property type="protein sequence ID" value="MFD2670948.1"/>
    <property type="molecule type" value="Genomic_DNA"/>
</dbReference>
<evidence type="ECO:0000313" key="2">
    <source>
        <dbReference type="EMBL" id="MFD2670948.1"/>
    </source>
</evidence>
<dbReference type="Pfam" id="PF07755">
    <property type="entry name" value="DUF1611"/>
    <property type="match status" value="1"/>
</dbReference>
<feature type="domain" description="D-glutamate N-acetyltransferase-like C-terminal" evidence="1">
    <location>
        <begin position="178"/>
        <end position="293"/>
    </location>
</feature>
<dbReference type="SUPFAM" id="SSF52540">
    <property type="entry name" value="P-loop containing nucleoside triphosphate hydrolases"/>
    <property type="match status" value="1"/>
</dbReference>
<dbReference type="InterPro" id="IPR035086">
    <property type="entry name" value="DgcN-like_C"/>
</dbReference>
<accession>A0ABW5R7T7</accession>
<evidence type="ECO:0000313" key="3">
    <source>
        <dbReference type="Proteomes" id="UP001597497"/>
    </source>
</evidence>
<dbReference type="InterPro" id="IPR027417">
    <property type="entry name" value="P-loop_NTPase"/>
</dbReference>
<organism evidence="2 3">
    <name type="scientific">Marinicrinis sediminis</name>
    <dbReference type="NCBI Taxonomy" id="1652465"/>
    <lineage>
        <taxon>Bacteria</taxon>
        <taxon>Bacillati</taxon>
        <taxon>Bacillota</taxon>
        <taxon>Bacilli</taxon>
        <taxon>Bacillales</taxon>
        <taxon>Paenibacillaceae</taxon>
    </lineage>
</organism>
<evidence type="ECO:0000259" key="1">
    <source>
        <dbReference type="Pfam" id="PF07755"/>
    </source>
</evidence>
<dbReference type="Gene3D" id="3.40.50.300">
    <property type="entry name" value="P-loop containing nucleotide triphosphate hydrolases"/>
    <property type="match status" value="1"/>
</dbReference>
<reference evidence="3" key="1">
    <citation type="journal article" date="2019" name="Int. J. Syst. Evol. Microbiol.">
        <title>The Global Catalogue of Microorganisms (GCM) 10K type strain sequencing project: providing services to taxonomists for standard genome sequencing and annotation.</title>
        <authorList>
            <consortium name="The Broad Institute Genomics Platform"/>
            <consortium name="The Broad Institute Genome Sequencing Center for Infectious Disease"/>
            <person name="Wu L."/>
            <person name="Ma J."/>
        </authorList>
    </citation>
    <scope>NUCLEOTIDE SEQUENCE [LARGE SCALE GENOMIC DNA]</scope>
    <source>
        <strain evidence="3">KCTC 33676</strain>
    </source>
</reference>
<keyword evidence="3" id="KW-1185">Reference proteome</keyword>
<dbReference type="RefSeq" id="WP_379928370.1">
    <property type="nucleotide sequence ID" value="NZ_JBHUMM010000007.1"/>
</dbReference>
<name>A0ABW5R7T7_9BACL</name>
<proteinExistence type="predicted"/>
<comment type="caution">
    <text evidence="2">The sequence shown here is derived from an EMBL/GenBank/DDBJ whole genome shotgun (WGS) entry which is preliminary data.</text>
</comment>
<sequence length="384" mass="43869">MKNIALYPFNKITKGLIKFRDLIDARIGAVIDFTIDSRDHVEWKLLQEDSLGIFLTNNLEEGLEGIDTLILNDTGTPFGNSQSAYQKFDLTQMWRKLVLYAAHRGITVISVHEITDADTRRWLQAHDIELHVDQQLNADMLSEMSQHYNLQDDTEIGTYLKHFELDQRLLDSSPSILKVAIFATRGCLGKFTTQMSIYRELTHRGRATTAIITEPTAFLFQQPGADIMKFLSQQTLAQYPYYIHALVQKAEQAGAEIVLMAGQGSLLPNHNFIIASTKLAYLSAYQPDVTLLVVGYDDDDRIQDCLDVLRIYGNQKKPHRLLLPNRIEIGFGEYDIRSEAEMNERKQELERKFNIEVEFVLHADKVVDEMEALIDEKKITVSVS</sequence>